<proteinExistence type="predicted"/>
<feature type="compositionally biased region" description="Low complexity" evidence="1">
    <location>
        <begin position="224"/>
        <end position="240"/>
    </location>
</feature>
<name>C3XR05_BRAFL</name>
<feature type="region of interest" description="Disordered" evidence="1">
    <location>
        <begin position="146"/>
        <end position="333"/>
    </location>
</feature>
<accession>C3XR05</accession>
<evidence type="ECO:0000256" key="1">
    <source>
        <dbReference type="SAM" id="MobiDB-lite"/>
    </source>
</evidence>
<dbReference type="InParanoid" id="C3XR05"/>
<reference evidence="2" key="1">
    <citation type="journal article" date="2008" name="Nature">
        <title>The amphioxus genome and the evolution of the chordate karyotype.</title>
        <authorList>
            <consortium name="US DOE Joint Genome Institute (JGI-PGF)"/>
            <person name="Putnam N.H."/>
            <person name="Butts T."/>
            <person name="Ferrier D.E.K."/>
            <person name="Furlong R.F."/>
            <person name="Hellsten U."/>
            <person name="Kawashima T."/>
            <person name="Robinson-Rechavi M."/>
            <person name="Shoguchi E."/>
            <person name="Terry A."/>
            <person name="Yu J.-K."/>
            <person name="Benito-Gutierrez E.L."/>
            <person name="Dubchak I."/>
            <person name="Garcia-Fernandez J."/>
            <person name="Gibson-Brown J.J."/>
            <person name="Grigoriev I.V."/>
            <person name="Horton A.C."/>
            <person name="de Jong P.J."/>
            <person name="Jurka J."/>
            <person name="Kapitonov V.V."/>
            <person name="Kohara Y."/>
            <person name="Kuroki Y."/>
            <person name="Lindquist E."/>
            <person name="Lucas S."/>
            <person name="Osoegawa K."/>
            <person name="Pennacchio L.A."/>
            <person name="Salamov A.A."/>
            <person name="Satou Y."/>
            <person name="Sauka-Spengler T."/>
            <person name="Schmutz J."/>
            <person name="Shin-I T."/>
            <person name="Toyoda A."/>
            <person name="Bronner-Fraser M."/>
            <person name="Fujiyama A."/>
            <person name="Holland L.Z."/>
            <person name="Holland P.W.H."/>
            <person name="Satoh N."/>
            <person name="Rokhsar D.S."/>
        </authorList>
    </citation>
    <scope>NUCLEOTIDE SEQUENCE [LARGE SCALE GENOMIC DNA]</scope>
    <source>
        <strain evidence="2">S238N-H82</strain>
        <tissue evidence="2">Testes</tissue>
    </source>
</reference>
<feature type="compositionally biased region" description="Polar residues" evidence="1">
    <location>
        <begin position="244"/>
        <end position="282"/>
    </location>
</feature>
<dbReference type="EMBL" id="GG666456">
    <property type="protein sequence ID" value="EEN69123.1"/>
    <property type="molecule type" value="Genomic_DNA"/>
</dbReference>
<organism>
    <name type="scientific">Branchiostoma floridae</name>
    <name type="common">Florida lancelet</name>
    <name type="synonym">Amphioxus</name>
    <dbReference type="NCBI Taxonomy" id="7739"/>
    <lineage>
        <taxon>Eukaryota</taxon>
        <taxon>Metazoa</taxon>
        <taxon>Chordata</taxon>
        <taxon>Cephalochordata</taxon>
        <taxon>Leptocardii</taxon>
        <taxon>Amphioxiformes</taxon>
        <taxon>Branchiostomatidae</taxon>
        <taxon>Branchiostoma</taxon>
    </lineage>
</organism>
<gene>
    <name evidence="2" type="ORF">BRAFLDRAFT_120230</name>
</gene>
<evidence type="ECO:0000313" key="2">
    <source>
        <dbReference type="EMBL" id="EEN69123.1"/>
    </source>
</evidence>
<sequence>MFSRVYASCRRASVALSQPDGLKCDPPVISLRTWITDETLLEWVGHMKRLRKDRLYDNNYKSYMFSCAKSDLPDLARRVGPPVCTWSGRDWSLIPEGGGQVQGTASRIVEVQLEVKLDESIVRGHEAQVLASFVHTCLTLRTSVNTVGTVGAPPLPPSFNGTEEGRCLKSQNPQKWEYRGRLGQNDSNTSEPNSKRHEADSNTSEPNSKRHEADSNTSEPSSNRAAAGFSKRAAAGFSKRAAADSNTSEPSSNRAAADSNTSEPSSNRAAADSNTCESSSNRAEAGFSKRAAADSNTSEPSSKRDEAGFSNRAAADSNTSEPSCGYASGFPIH</sequence>
<protein>
    <submittedName>
        <fullName evidence="2">Uncharacterized protein</fullName>
    </submittedName>
</protein>
<dbReference type="AlphaFoldDB" id="C3XR05"/>